<dbReference type="EMBL" id="JABBWD010000040">
    <property type="protein sequence ID" value="KAG1774552.1"/>
    <property type="molecule type" value="Genomic_DNA"/>
</dbReference>
<feature type="region of interest" description="Disordered" evidence="1">
    <location>
        <begin position="1"/>
        <end position="22"/>
    </location>
</feature>
<evidence type="ECO:0000313" key="2">
    <source>
        <dbReference type="EMBL" id="KAG1774552.1"/>
    </source>
</evidence>
<evidence type="ECO:0000313" key="3">
    <source>
        <dbReference type="Proteomes" id="UP000714275"/>
    </source>
</evidence>
<evidence type="ECO:0000256" key="1">
    <source>
        <dbReference type="SAM" id="MobiDB-lite"/>
    </source>
</evidence>
<protein>
    <submittedName>
        <fullName evidence="2">Uncharacterized protein</fullName>
    </submittedName>
</protein>
<feature type="region of interest" description="Disordered" evidence="1">
    <location>
        <begin position="278"/>
        <end position="340"/>
    </location>
</feature>
<dbReference type="AlphaFoldDB" id="A0A9P6ZQP9"/>
<keyword evidence="3" id="KW-1185">Reference proteome</keyword>
<feature type="region of interest" description="Disordered" evidence="1">
    <location>
        <begin position="180"/>
        <end position="201"/>
    </location>
</feature>
<sequence length="390" mass="42818">MFCEVDGSHHSDCLELPSSDPPTSPARFQFQRNKYAYTMTICSDAPPVSTAMRHSTMGYISPSSGEDILFQFPRAESFFRSISMPSTPLRRYGMSTSSPGFQQLSRVYSAPYTESWVEQQLSASPSPLPKIPLLPGCGLSPSTLNAEGTPFDRHFNLSQSWHNSDQDMSPIARGMSDDNITAFPRESGHPSNQSSGGSCVPSPWTLMEKLPSLHSFGHPTFSPGFASSPVMHVSERSWSSLSSLSALTPFSSPERPRSDNVSGGLSCASSLCSPIFGQNSTTERHSKHNRGLDSISRRSLRTASRAVPVRSPKHPLPDDHDVEQPSCRTKRSRTSGGPTTVDLTSQIQEAKSLGIPSQRRLPSEVSCHPDFPLFYRRYPISSFLQLDAEE</sequence>
<comment type="caution">
    <text evidence="2">The sequence shown here is derived from an EMBL/GenBank/DDBJ whole genome shotgun (WGS) entry which is preliminary data.</text>
</comment>
<proteinExistence type="predicted"/>
<accession>A0A9P6ZQP9</accession>
<feature type="compositionally biased region" description="Basic and acidic residues" evidence="1">
    <location>
        <begin position="1"/>
        <end position="13"/>
    </location>
</feature>
<organism evidence="2 3">
    <name type="scientific">Suillus placidus</name>
    <dbReference type="NCBI Taxonomy" id="48579"/>
    <lineage>
        <taxon>Eukaryota</taxon>
        <taxon>Fungi</taxon>
        <taxon>Dikarya</taxon>
        <taxon>Basidiomycota</taxon>
        <taxon>Agaricomycotina</taxon>
        <taxon>Agaricomycetes</taxon>
        <taxon>Agaricomycetidae</taxon>
        <taxon>Boletales</taxon>
        <taxon>Suillineae</taxon>
        <taxon>Suillaceae</taxon>
        <taxon>Suillus</taxon>
    </lineage>
</organism>
<name>A0A9P6ZQP9_9AGAM</name>
<dbReference type="Proteomes" id="UP000714275">
    <property type="component" value="Unassembled WGS sequence"/>
</dbReference>
<reference evidence="2" key="1">
    <citation type="journal article" date="2020" name="New Phytol.">
        <title>Comparative genomics reveals dynamic genome evolution in host specialist ectomycorrhizal fungi.</title>
        <authorList>
            <person name="Lofgren L.A."/>
            <person name="Nguyen N.H."/>
            <person name="Vilgalys R."/>
            <person name="Ruytinx J."/>
            <person name="Liao H.L."/>
            <person name="Branco S."/>
            <person name="Kuo A."/>
            <person name="LaButti K."/>
            <person name="Lipzen A."/>
            <person name="Andreopoulos W."/>
            <person name="Pangilinan J."/>
            <person name="Riley R."/>
            <person name="Hundley H."/>
            <person name="Na H."/>
            <person name="Barry K."/>
            <person name="Grigoriev I.V."/>
            <person name="Stajich J.E."/>
            <person name="Kennedy P.G."/>
        </authorList>
    </citation>
    <scope>NUCLEOTIDE SEQUENCE</scope>
    <source>
        <strain evidence="2">DOB743</strain>
    </source>
</reference>
<gene>
    <name evidence="2" type="ORF">EV702DRAFT_516553</name>
</gene>
<dbReference type="OrthoDB" id="5595379at2759"/>